<evidence type="ECO:0000256" key="1">
    <source>
        <dbReference type="ARBA" id="ARBA00005709"/>
    </source>
</evidence>
<dbReference type="NCBIfam" id="NF004669">
    <property type="entry name" value="PRK06008.1"/>
    <property type="match status" value="1"/>
</dbReference>
<keyword evidence="6" id="KW-0966">Cell projection</keyword>
<comment type="subcellular location">
    <subcellularLocation>
        <location evidence="3">Secreted</location>
    </subcellularLocation>
    <subcellularLocation>
        <location evidence="3">Bacterial flagellum</location>
    </subcellularLocation>
</comment>
<name>A0ABS5RD92_9HYPH</name>
<dbReference type="InterPro" id="IPR001492">
    <property type="entry name" value="Flagellin"/>
</dbReference>
<feature type="domain" description="Flagellin C-terminal" evidence="5">
    <location>
        <begin position="271"/>
        <end position="344"/>
    </location>
</feature>
<gene>
    <name evidence="6" type="ORF">KIP89_19505</name>
</gene>
<dbReference type="Proteomes" id="UP001166585">
    <property type="component" value="Unassembled WGS sequence"/>
</dbReference>
<evidence type="ECO:0000256" key="3">
    <source>
        <dbReference type="RuleBase" id="RU362073"/>
    </source>
</evidence>
<evidence type="ECO:0000259" key="5">
    <source>
        <dbReference type="Pfam" id="PF00700"/>
    </source>
</evidence>
<keyword evidence="7" id="KW-1185">Reference proteome</keyword>
<protein>
    <recommendedName>
        <fullName evidence="3">Flagellin</fullName>
    </recommendedName>
</protein>
<dbReference type="Gene3D" id="1.20.1330.10">
    <property type="entry name" value="f41 fragment of flagellin, N-terminal domain"/>
    <property type="match status" value="1"/>
</dbReference>
<dbReference type="PANTHER" id="PTHR42792:SF1">
    <property type="entry name" value="FLAGELLAR HOOK-ASSOCIATED PROTEIN 3"/>
    <property type="match status" value="1"/>
</dbReference>
<dbReference type="SUPFAM" id="SSF64518">
    <property type="entry name" value="Phase 1 flagellin"/>
    <property type="match status" value="1"/>
</dbReference>
<sequence>MRTSFISTQTLMNSPRNALPRLQGELATASKELTTGRRADLGLSLGVGTAESVRLRAEVASIQRYVDGNSAMSAQLERTQATLDDMRVQADKFQQMLSGISEADGASSVLQQQAAGFRDALTSTLNLTDGRRFLFGGMNSGQKPVAAFDEGPGAAIAVAFNTRFGFDPSDPATGSIPAADLKDFIDNEFAAFFEEPGWSATWSDASSTNLNSGISALERIETSANANEPAMRKLAMAYTMVSALGTEHLKGSALQMVMETARSLTGTGTSELISISTRLGTSQNRIEAANSLMERGLDAVSRRIDKLESVDPAEAKTRLDMVSTQIEMSYSLTARILKMSIMNYV</sequence>
<proteinExistence type="inferred from homology"/>
<dbReference type="Pfam" id="PF00669">
    <property type="entry name" value="Flagellin_N"/>
    <property type="match status" value="1"/>
</dbReference>
<feature type="domain" description="Flagellin N-terminal" evidence="4">
    <location>
        <begin position="6"/>
        <end position="126"/>
    </location>
</feature>
<comment type="similarity">
    <text evidence="1 3">Belongs to the bacterial flagellin family.</text>
</comment>
<dbReference type="PANTHER" id="PTHR42792">
    <property type="entry name" value="FLAGELLIN"/>
    <property type="match status" value="1"/>
</dbReference>
<dbReference type="InterPro" id="IPR046358">
    <property type="entry name" value="Flagellin_C"/>
</dbReference>
<keyword evidence="6" id="KW-0969">Cilium</keyword>
<comment type="function">
    <text evidence="3">Flagellin is the subunit protein which polymerizes to form the filaments of bacterial flagella.</text>
</comment>
<dbReference type="RefSeq" id="WP_213757271.1">
    <property type="nucleotide sequence ID" value="NZ_JAHCQH010000025.1"/>
</dbReference>
<keyword evidence="6" id="KW-0282">Flagellum</keyword>
<dbReference type="EMBL" id="JAHCQH010000025">
    <property type="protein sequence ID" value="MBS9479300.1"/>
    <property type="molecule type" value="Genomic_DNA"/>
</dbReference>
<dbReference type="InterPro" id="IPR001029">
    <property type="entry name" value="Flagellin_N"/>
</dbReference>
<accession>A0ABS5RD92</accession>
<keyword evidence="3" id="KW-0964">Secreted</keyword>
<evidence type="ECO:0000313" key="7">
    <source>
        <dbReference type="Proteomes" id="UP001166585"/>
    </source>
</evidence>
<evidence type="ECO:0000259" key="4">
    <source>
        <dbReference type="Pfam" id="PF00669"/>
    </source>
</evidence>
<comment type="caution">
    <text evidence="6">The sequence shown here is derived from an EMBL/GenBank/DDBJ whole genome shotgun (WGS) entry which is preliminary data.</text>
</comment>
<organism evidence="6 7">
    <name type="scientific">Ancylobacter radicis</name>
    <dbReference type="NCBI Taxonomy" id="2836179"/>
    <lineage>
        <taxon>Bacteria</taxon>
        <taxon>Pseudomonadati</taxon>
        <taxon>Pseudomonadota</taxon>
        <taxon>Alphaproteobacteria</taxon>
        <taxon>Hyphomicrobiales</taxon>
        <taxon>Xanthobacteraceae</taxon>
        <taxon>Ancylobacter</taxon>
    </lineage>
</organism>
<reference evidence="6" key="1">
    <citation type="submission" date="2021-05" db="EMBL/GenBank/DDBJ databases">
        <authorList>
            <person name="Sun Q."/>
            <person name="Inoue M."/>
        </authorList>
    </citation>
    <scope>NUCLEOTIDE SEQUENCE</scope>
    <source>
        <strain evidence="6">VKM B-3255</strain>
    </source>
</reference>
<keyword evidence="2 3" id="KW-0975">Bacterial flagellum</keyword>
<evidence type="ECO:0000256" key="2">
    <source>
        <dbReference type="ARBA" id="ARBA00023143"/>
    </source>
</evidence>
<dbReference type="Pfam" id="PF00700">
    <property type="entry name" value="Flagellin_C"/>
    <property type="match status" value="1"/>
</dbReference>
<evidence type="ECO:0000313" key="6">
    <source>
        <dbReference type="EMBL" id="MBS9479300.1"/>
    </source>
</evidence>